<dbReference type="Proteomes" id="UP000076154">
    <property type="component" value="Unassembled WGS sequence"/>
</dbReference>
<dbReference type="AlphaFoldDB" id="A0A369JGC2"/>
<protein>
    <submittedName>
        <fullName evidence="1">Uncharacterized protein</fullName>
    </submittedName>
</protein>
<organism evidence="1 2">
    <name type="scientific">Hypsizygus marmoreus</name>
    <name type="common">White beech mushroom</name>
    <name type="synonym">Agaricus marmoreus</name>
    <dbReference type="NCBI Taxonomy" id="39966"/>
    <lineage>
        <taxon>Eukaryota</taxon>
        <taxon>Fungi</taxon>
        <taxon>Dikarya</taxon>
        <taxon>Basidiomycota</taxon>
        <taxon>Agaricomycotina</taxon>
        <taxon>Agaricomycetes</taxon>
        <taxon>Agaricomycetidae</taxon>
        <taxon>Agaricales</taxon>
        <taxon>Tricholomatineae</taxon>
        <taxon>Lyophyllaceae</taxon>
        <taxon>Hypsizygus</taxon>
    </lineage>
</organism>
<keyword evidence="2" id="KW-1185">Reference proteome</keyword>
<proteinExistence type="predicted"/>
<reference evidence="1" key="1">
    <citation type="submission" date="2018-04" db="EMBL/GenBank/DDBJ databases">
        <title>Whole genome sequencing of Hypsizygus marmoreus.</title>
        <authorList>
            <person name="Choi I.-G."/>
            <person name="Min B."/>
            <person name="Kim J.-G."/>
            <person name="Kim S."/>
            <person name="Oh Y.-L."/>
            <person name="Kong W.-S."/>
            <person name="Park H."/>
            <person name="Jeong J."/>
            <person name="Song E.-S."/>
        </authorList>
    </citation>
    <scope>NUCLEOTIDE SEQUENCE [LARGE SCALE GENOMIC DNA]</scope>
    <source>
        <strain evidence="1">51987-8</strain>
    </source>
</reference>
<evidence type="ECO:0000313" key="2">
    <source>
        <dbReference type="Proteomes" id="UP000076154"/>
    </source>
</evidence>
<accession>A0A369JGC2</accession>
<sequence>MPNNDGSRPDFDGKKMPIISVDKPALSGEPDFAYSRDCPSLSAFARHCLQLRQLGVFVDARTSEFNADARRAVHKDI</sequence>
<comment type="caution">
    <text evidence="1">The sequence shown here is derived from an EMBL/GenBank/DDBJ whole genome shotgun (WGS) entry which is preliminary data.</text>
</comment>
<evidence type="ECO:0000313" key="1">
    <source>
        <dbReference type="EMBL" id="RDB18464.1"/>
    </source>
</evidence>
<dbReference type="InParanoid" id="A0A369JGC2"/>
<gene>
    <name evidence="1" type="ORF">Hypma_000279</name>
</gene>
<dbReference type="EMBL" id="LUEZ02000101">
    <property type="protein sequence ID" value="RDB18464.1"/>
    <property type="molecule type" value="Genomic_DNA"/>
</dbReference>
<name>A0A369JGC2_HYPMA</name>